<name>A0A1N7CTS7_9BACI</name>
<dbReference type="RefSeq" id="WP_231581352.1">
    <property type="nucleotide sequence ID" value="NZ_FTLX01000016.1"/>
</dbReference>
<dbReference type="PROSITE" id="PS51097">
    <property type="entry name" value="PTS_EIIA_TYPE_5"/>
    <property type="match status" value="1"/>
</dbReference>
<dbReference type="Proteomes" id="UP000186385">
    <property type="component" value="Unassembled WGS sequence"/>
</dbReference>
<feature type="modified residue" description="Phosphohistidine; by HPr" evidence="1">
    <location>
        <position position="51"/>
    </location>
</feature>
<dbReference type="STRING" id="1017273.SAMN05443094_1162"/>
<gene>
    <name evidence="2" type="ORF">SAMN05443094_1162</name>
</gene>
<organism evidence="2 3">
    <name type="scientific">Domibacillus enclensis</name>
    <dbReference type="NCBI Taxonomy" id="1017273"/>
    <lineage>
        <taxon>Bacteria</taxon>
        <taxon>Bacillati</taxon>
        <taxon>Bacillota</taxon>
        <taxon>Bacilli</taxon>
        <taxon>Bacillales</taxon>
        <taxon>Bacillaceae</taxon>
        <taxon>Domibacillus</taxon>
    </lineage>
</organism>
<proteinExistence type="predicted"/>
<dbReference type="GO" id="GO:0005737">
    <property type="term" value="C:cytoplasm"/>
    <property type="evidence" value="ECO:0007669"/>
    <property type="project" value="InterPro"/>
</dbReference>
<dbReference type="InterPro" id="IPR004716">
    <property type="entry name" value="PTS_IIA_glucitol/sorbitol-sp"/>
</dbReference>
<sequence length="132" mass="14276">MSVLGGIDMKTIYESTVLELGPDVDMFMEEKMLIIFNETAPKDLRDIAVIHTVAPLEGVIATGDVLSFDDQSYRVTFVGSKVNETVQELGHCTIAFNGEDHADLPGTLCVEAKEMPVISASTKILIQTSGEA</sequence>
<dbReference type="AlphaFoldDB" id="A0A1N7CTS7"/>
<dbReference type="PANTHER" id="PTHR40398">
    <property type="entry name" value="PTS SYSTEM GLUCITOL/SORBITOL-SPECIFIC EIIA COMPONENT"/>
    <property type="match status" value="1"/>
</dbReference>
<evidence type="ECO:0000313" key="3">
    <source>
        <dbReference type="Proteomes" id="UP000186385"/>
    </source>
</evidence>
<dbReference type="PANTHER" id="PTHR40398:SF1">
    <property type="entry name" value="PTS SYSTEM GLUCITOL_SORBITOL-SPECIFIC EIIA COMPONENT"/>
    <property type="match status" value="1"/>
</dbReference>
<dbReference type="SUPFAM" id="SSF141530">
    <property type="entry name" value="PTSIIA/GutA-like"/>
    <property type="match status" value="1"/>
</dbReference>
<dbReference type="Gene3D" id="2.40.33.40">
    <property type="entry name" value="Phosphotransferase system, glucitol/sorbitol-specific IIA component"/>
    <property type="match status" value="1"/>
</dbReference>
<dbReference type="EMBL" id="FTLX01000016">
    <property type="protein sequence ID" value="SIR66877.1"/>
    <property type="molecule type" value="Genomic_DNA"/>
</dbReference>
<protein>
    <submittedName>
        <fullName evidence="2">PTS system, glucitol/sorbitol-specific IIA component</fullName>
    </submittedName>
</protein>
<accession>A0A1N7CTS7</accession>
<dbReference type="GO" id="GO:0009401">
    <property type="term" value="P:phosphoenolpyruvate-dependent sugar phosphotransferase system"/>
    <property type="evidence" value="ECO:0007669"/>
    <property type="project" value="InterPro"/>
</dbReference>
<dbReference type="InterPro" id="IPR036665">
    <property type="entry name" value="PTS_IIA_glucitol/sorbitol_sf"/>
</dbReference>
<dbReference type="GO" id="GO:0016301">
    <property type="term" value="F:kinase activity"/>
    <property type="evidence" value="ECO:0007669"/>
    <property type="project" value="TreeGrafter"/>
</dbReference>
<evidence type="ECO:0000313" key="2">
    <source>
        <dbReference type="EMBL" id="SIR66877.1"/>
    </source>
</evidence>
<dbReference type="GO" id="GO:0008982">
    <property type="term" value="F:protein-N(PI)-phosphohistidine-sugar phosphotransferase activity"/>
    <property type="evidence" value="ECO:0007669"/>
    <property type="project" value="InterPro"/>
</dbReference>
<dbReference type="Pfam" id="PF03829">
    <property type="entry name" value="PTSIIA_gutA"/>
    <property type="match status" value="1"/>
</dbReference>
<reference evidence="2 3" key="1">
    <citation type="submission" date="2017-01" db="EMBL/GenBank/DDBJ databases">
        <authorList>
            <person name="Mah S.A."/>
            <person name="Swanson W.J."/>
            <person name="Moy G.W."/>
            <person name="Vacquier V.D."/>
        </authorList>
    </citation>
    <scope>NUCLEOTIDE SEQUENCE [LARGE SCALE GENOMIC DNA]</scope>
    <source>
        <strain evidence="2 3">NIO-1016</strain>
    </source>
</reference>
<evidence type="ECO:0000256" key="1">
    <source>
        <dbReference type="PROSITE-ProRule" id="PRU00420"/>
    </source>
</evidence>